<feature type="domain" description="HAT C-terminal dimerisation" evidence="1">
    <location>
        <begin position="30"/>
        <end position="111"/>
    </location>
</feature>
<dbReference type="InterPro" id="IPR008906">
    <property type="entry name" value="HATC_C_dom"/>
</dbReference>
<reference evidence="2" key="1">
    <citation type="submission" date="2021-02" db="EMBL/GenBank/DDBJ databases">
        <authorList>
            <person name="Nowell W R."/>
        </authorList>
    </citation>
    <scope>NUCLEOTIDE SEQUENCE</scope>
</reference>
<evidence type="ECO:0000313" key="5">
    <source>
        <dbReference type="Proteomes" id="UP000663870"/>
    </source>
</evidence>
<organism evidence="2 4">
    <name type="scientific">Rotaria sordida</name>
    <dbReference type="NCBI Taxonomy" id="392033"/>
    <lineage>
        <taxon>Eukaryota</taxon>
        <taxon>Metazoa</taxon>
        <taxon>Spiralia</taxon>
        <taxon>Gnathifera</taxon>
        <taxon>Rotifera</taxon>
        <taxon>Eurotatoria</taxon>
        <taxon>Bdelloidea</taxon>
        <taxon>Philodinida</taxon>
        <taxon>Philodinidae</taxon>
        <taxon>Rotaria</taxon>
    </lineage>
</organism>
<sequence length="134" mass="15896">MLHPNLKSFNHAPHKKYYAEVLLKSEFDKYQQFEQQQLLSNNNNMNILIYWNNNKSLYPILTKIAQRLLAILATNIRVERLFFDSGNTITSHRTRLQTSKVDQLLFIHRNISTLKELFPPSIEQLTKRKITILQ</sequence>
<dbReference type="Pfam" id="PF05699">
    <property type="entry name" value="Dimer_Tnp_hAT"/>
    <property type="match status" value="1"/>
</dbReference>
<evidence type="ECO:0000313" key="3">
    <source>
        <dbReference type="EMBL" id="CAF1464488.1"/>
    </source>
</evidence>
<dbReference type="PANTHER" id="PTHR47611">
    <property type="entry name" value="HAT DIMERISATION DOMAIN, C-TERMINAL"/>
    <property type="match status" value="1"/>
</dbReference>
<dbReference type="InterPro" id="IPR012337">
    <property type="entry name" value="RNaseH-like_sf"/>
</dbReference>
<protein>
    <recommendedName>
        <fullName evidence="1">HAT C-terminal dimerisation domain-containing protein</fullName>
    </recommendedName>
</protein>
<dbReference type="EMBL" id="CAJNOL010002122">
    <property type="protein sequence ID" value="CAF1464488.1"/>
    <property type="molecule type" value="Genomic_DNA"/>
</dbReference>
<proteinExistence type="predicted"/>
<evidence type="ECO:0000313" key="2">
    <source>
        <dbReference type="EMBL" id="CAF1195419.1"/>
    </source>
</evidence>
<comment type="caution">
    <text evidence="2">The sequence shown here is derived from an EMBL/GenBank/DDBJ whole genome shotgun (WGS) entry which is preliminary data.</text>
</comment>
<dbReference type="SUPFAM" id="SSF53098">
    <property type="entry name" value="Ribonuclease H-like"/>
    <property type="match status" value="1"/>
</dbReference>
<keyword evidence="5" id="KW-1185">Reference proteome</keyword>
<name>A0A814VTC8_9BILA</name>
<evidence type="ECO:0000259" key="1">
    <source>
        <dbReference type="Pfam" id="PF05699"/>
    </source>
</evidence>
<evidence type="ECO:0000313" key="4">
    <source>
        <dbReference type="Proteomes" id="UP000663854"/>
    </source>
</evidence>
<gene>
    <name evidence="3" type="ORF">JXQ802_LOCUS38365</name>
    <name evidence="2" type="ORF">PYM288_LOCUS24575</name>
</gene>
<dbReference type="GO" id="GO:0046983">
    <property type="term" value="F:protein dimerization activity"/>
    <property type="evidence" value="ECO:0007669"/>
    <property type="project" value="InterPro"/>
</dbReference>
<dbReference type="AlphaFoldDB" id="A0A814VTC8"/>
<dbReference type="Proteomes" id="UP000663854">
    <property type="component" value="Unassembled WGS sequence"/>
</dbReference>
<dbReference type="PANTHER" id="PTHR47611:SF3">
    <property type="entry name" value="HAT C-TERMINAL DIMERISATION DOMAIN-CONTAINING PROTEIN"/>
    <property type="match status" value="1"/>
</dbReference>
<dbReference type="EMBL" id="CAJNOH010001250">
    <property type="protein sequence ID" value="CAF1195419.1"/>
    <property type="molecule type" value="Genomic_DNA"/>
</dbReference>
<dbReference type="Proteomes" id="UP000663870">
    <property type="component" value="Unassembled WGS sequence"/>
</dbReference>
<accession>A0A814VTC8</accession>